<organism evidence="1 2">
    <name type="scientific">Nocardioides thalensis</name>
    <dbReference type="NCBI Taxonomy" id="1914755"/>
    <lineage>
        <taxon>Bacteria</taxon>
        <taxon>Bacillati</taxon>
        <taxon>Actinomycetota</taxon>
        <taxon>Actinomycetes</taxon>
        <taxon>Propionibacteriales</taxon>
        <taxon>Nocardioidaceae</taxon>
        <taxon>Nocardioides</taxon>
    </lineage>
</organism>
<reference evidence="1 2" key="1">
    <citation type="submission" date="2020-07" db="EMBL/GenBank/DDBJ databases">
        <title>Sequencing the genomes of 1000 actinobacteria strains.</title>
        <authorList>
            <person name="Klenk H.-P."/>
        </authorList>
    </citation>
    <scope>NUCLEOTIDE SEQUENCE [LARGE SCALE GENOMIC DNA]</scope>
    <source>
        <strain evidence="1 2">DSM 103833</strain>
    </source>
</reference>
<keyword evidence="2" id="KW-1185">Reference proteome</keyword>
<dbReference type="EMBL" id="JACCFP010000001">
    <property type="protein sequence ID" value="NYJ02821.1"/>
    <property type="molecule type" value="Genomic_DNA"/>
</dbReference>
<gene>
    <name evidence="1" type="ORF">HNR19_003519</name>
</gene>
<dbReference type="AlphaFoldDB" id="A0A853C6P8"/>
<evidence type="ECO:0000313" key="2">
    <source>
        <dbReference type="Proteomes" id="UP000530424"/>
    </source>
</evidence>
<dbReference type="Proteomes" id="UP000530424">
    <property type="component" value="Unassembled WGS sequence"/>
</dbReference>
<protein>
    <submittedName>
        <fullName evidence="1">Uncharacterized protein</fullName>
    </submittedName>
</protein>
<sequence length="195" mass="20576">MSRPVALVPGVPALLPEHASLEDPVVDLRAACRAAVTGLGPRIQVVGGAGARVGHHLVRDAGAVVWPHDLVPAERAVDLDLPVDGGPLWCGTDVLDEIGPPSGVLVVANGSAKRTEKAPGHFDERAEPFDELLRELLVGPDPAALRAVDLELAEELWADAEALPVLGSLLRPGTEVDVTYDGAPYGVQYWVISYR</sequence>
<dbReference type="Gene3D" id="3.40.830.10">
    <property type="entry name" value="LigB-like"/>
    <property type="match status" value="1"/>
</dbReference>
<proteinExistence type="predicted"/>
<accession>A0A853C6P8</accession>
<dbReference type="RefSeq" id="WP_179669136.1">
    <property type="nucleotide sequence ID" value="NZ_JACCFP010000001.1"/>
</dbReference>
<evidence type="ECO:0000313" key="1">
    <source>
        <dbReference type="EMBL" id="NYJ02821.1"/>
    </source>
</evidence>
<comment type="caution">
    <text evidence="1">The sequence shown here is derived from an EMBL/GenBank/DDBJ whole genome shotgun (WGS) entry which is preliminary data.</text>
</comment>
<name>A0A853C6P8_9ACTN</name>